<name>A0ABT2A1U7_9BURK</name>
<evidence type="ECO:0000313" key="3">
    <source>
        <dbReference type="Proteomes" id="UP001205560"/>
    </source>
</evidence>
<evidence type="ECO:0008006" key="4">
    <source>
        <dbReference type="Google" id="ProtNLM"/>
    </source>
</evidence>
<feature type="signal peptide" evidence="1">
    <location>
        <begin position="1"/>
        <end position="20"/>
    </location>
</feature>
<keyword evidence="1" id="KW-0732">Signal</keyword>
<reference evidence="2 3" key="1">
    <citation type="submission" date="2022-08" db="EMBL/GenBank/DDBJ databases">
        <title>Reclassification of Massilia species as members of the genera Telluria, Duganella, Pseudoduganella, Mokoshia gen. nov. and Zemynaea gen. nov. using orthogonal and non-orthogonal genome-based approaches.</title>
        <authorList>
            <person name="Bowman J.P."/>
        </authorList>
    </citation>
    <scope>NUCLEOTIDE SEQUENCE [LARGE SCALE GENOMIC DNA]</scope>
    <source>
        <strain evidence="2 3">LMG 28164</strain>
    </source>
</reference>
<proteinExistence type="predicted"/>
<dbReference type="Proteomes" id="UP001205560">
    <property type="component" value="Unassembled WGS sequence"/>
</dbReference>
<organism evidence="2 3">
    <name type="scientific">Massilia norwichensis</name>
    <dbReference type="NCBI Taxonomy" id="1442366"/>
    <lineage>
        <taxon>Bacteria</taxon>
        <taxon>Pseudomonadati</taxon>
        <taxon>Pseudomonadota</taxon>
        <taxon>Betaproteobacteria</taxon>
        <taxon>Burkholderiales</taxon>
        <taxon>Oxalobacteraceae</taxon>
        <taxon>Telluria group</taxon>
        <taxon>Massilia</taxon>
    </lineage>
</organism>
<dbReference type="RefSeq" id="WP_258844012.1">
    <property type="nucleotide sequence ID" value="NZ_JANUGX010000002.1"/>
</dbReference>
<feature type="chain" id="PRO_5047254444" description="Lipoprotein" evidence="1">
    <location>
        <begin position="21"/>
        <end position="88"/>
    </location>
</feature>
<dbReference type="EMBL" id="JANUGX010000002">
    <property type="protein sequence ID" value="MCS0588170.1"/>
    <property type="molecule type" value="Genomic_DNA"/>
</dbReference>
<keyword evidence="3" id="KW-1185">Reference proteome</keyword>
<protein>
    <recommendedName>
        <fullName evidence="4">Lipoprotein</fullName>
    </recommendedName>
</protein>
<dbReference type="PROSITE" id="PS51257">
    <property type="entry name" value="PROKAR_LIPOPROTEIN"/>
    <property type="match status" value="1"/>
</dbReference>
<gene>
    <name evidence="2" type="ORF">NX782_03005</name>
</gene>
<sequence length="88" mass="9483">MKRLILSLAAGAALSGCVYAPLPYAYDAAPVAAPAYYGPYAYGYPTYVGPPVSLNFGFYEHRYRGGHGWGGYRGGWGGGYRGGWRGRH</sequence>
<accession>A0ABT2A1U7</accession>
<evidence type="ECO:0000256" key="1">
    <source>
        <dbReference type="SAM" id="SignalP"/>
    </source>
</evidence>
<comment type="caution">
    <text evidence="2">The sequence shown here is derived from an EMBL/GenBank/DDBJ whole genome shotgun (WGS) entry which is preliminary data.</text>
</comment>
<evidence type="ECO:0000313" key="2">
    <source>
        <dbReference type="EMBL" id="MCS0588170.1"/>
    </source>
</evidence>